<proteinExistence type="predicted"/>
<comment type="caution">
    <text evidence="2">The sequence shown here is derived from an EMBL/GenBank/DDBJ whole genome shotgun (WGS) entry which is preliminary data.</text>
</comment>
<name>A0A7J7RG57_PIPKU</name>
<feature type="region of interest" description="Disordered" evidence="1">
    <location>
        <begin position="116"/>
        <end position="155"/>
    </location>
</feature>
<dbReference type="AlphaFoldDB" id="A0A7J7RG57"/>
<dbReference type="Proteomes" id="UP000558488">
    <property type="component" value="Unassembled WGS sequence"/>
</dbReference>
<feature type="compositionally biased region" description="Basic residues" evidence="1">
    <location>
        <begin position="127"/>
        <end position="143"/>
    </location>
</feature>
<dbReference type="EMBL" id="JACAGB010000077">
    <property type="protein sequence ID" value="KAF6275108.1"/>
    <property type="molecule type" value="Genomic_DNA"/>
</dbReference>
<evidence type="ECO:0000313" key="2">
    <source>
        <dbReference type="EMBL" id="KAF6275108.1"/>
    </source>
</evidence>
<evidence type="ECO:0000256" key="1">
    <source>
        <dbReference type="SAM" id="MobiDB-lite"/>
    </source>
</evidence>
<evidence type="ECO:0000313" key="3">
    <source>
        <dbReference type="Proteomes" id="UP000558488"/>
    </source>
</evidence>
<organism evidence="2 3">
    <name type="scientific">Pipistrellus kuhlii</name>
    <name type="common">Kuhl's pipistrelle</name>
    <dbReference type="NCBI Taxonomy" id="59472"/>
    <lineage>
        <taxon>Eukaryota</taxon>
        <taxon>Metazoa</taxon>
        <taxon>Chordata</taxon>
        <taxon>Craniata</taxon>
        <taxon>Vertebrata</taxon>
        <taxon>Euteleostomi</taxon>
        <taxon>Mammalia</taxon>
        <taxon>Eutheria</taxon>
        <taxon>Laurasiatheria</taxon>
        <taxon>Chiroptera</taxon>
        <taxon>Yangochiroptera</taxon>
        <taxon>Vespertilionidae</taxon>
        <taxon>Pipistrellus</taxon>
    </lineage>
</organism>
<gene>
    <name evidence="2" type="ORF">mPipKuh1_010557</name>
</gene>
<protein>
    <submittedName>
        <fullName evidence="2">Uncharacterized protein</fullName>
    </submittedName>
</protein>
<sequence>MQSCIHVSVLLDRMPHGQSLSPPPWPPHPLRTQAPWRPRPHPGLTLATPALGPHALRYTVSALGRLLPPGLPPATCAGAPVWAPPENRAPLPVFAWALGAVHTRCSPLLRSHRATLRSKHGEEARVRKPQRHTPHLAQHRGQRRPPADQVPAVHG</sequence>
<accession>A0A7J7RG57</accession>
<keyword evidence="3" id="KW-1185">Reference proteome</keyword>
<reference evidence="2 3" key="1">
    <citation type="journal article" date="2020" name="Nature">
        <title>Six reference-quality genomes reveal evolution of bat adaptations.</title>
        <authorList>
            <person name="Jebb D."/>
            <person name="Huang Z."/>
            <person name="Pippel M."/>
            <person name="Hughes G.M."/>
            <person name="Lavrichenko K."/>
            <person name="Devanna P."/>
            <person name="Winkler S."/>
            <person name="Jermiin L.S."/>
            <person name="Skirmuntt E.C."/>
            <person name="Katzourakis A."/>
            <person name="Burkitt-Gray L."/>
            <person name="Ray D.A."/>
            <person name="Sullivan K.A.M."/>
            <person name="Roscito J.G."/>
            <person name="Kirilenko B.M."/>
            <person name="Davalos L.M."/>
            <person name="Corthals A.P."/>
            <person name="Power M.L."/>
            <person name="Jones G."/>
            <person name="Ransome R.D."/>
            <person name="Dechmann D.K.N."/>
            <person name="Locatelli A.G."/>
            <person name="Puechmaille S.J."/>
            <person name="Fedrigo O."/>
            <person name="Jarvis E.D."/>
            <person name="Hiller M."/>
            <person name="Vernes S.C."/>
            <person name="Myers E.W."/>
            <person name="Teeling E.C."/>
        </authorList>
    </citation>
    <scope>NUCLEOTIDE SEQUENCE [LARGE SCALE GENOMIC DNA]</scope>
    <source>
        <strain evidence="2">MPipKuh1</strain>
        <tissue evidence="2">Flight muscle</tissue>
    </source>
</reference>